<dbReference type="RefSeq" id="WP_074224326.1">
    <property type="nucleotide sequence ID" value="NZ_FSRC01000001.1"/>
</dbReference>
<dbReference type="GO" id="GO:0005524">
    <property type="term" value="F:ATP binding"/>
    <property type="evidence" value="ECO:0007669"/>
    <property type="project" value="UniProtKB-KW"/>
</dbReference>
<dbReference type="CDD" id="cd00822">
    <property type="entry name" value="TopoII_Trans_DNA_gyrase"/>
    <property type="match status" value="1"/>
</dbReference>
<dbReference type="Gene3D" id="3.30.230.10">
    <property type="match status" value="1"/>
</dbReference>
<dbReference type="SUPFAM" id="SSF56719">
    <property type="entry name" value="Type II DNA topoisomerase"/>
    <property type="match status" value="1"/>
</dbReference>
<dbReference type="Gene3D" id="3.40.50.670">
    <property type="match status" value="1"/>
</dbReference>
<dbReference type="InterPro" id="IPR006171">
    <property type="entry name" value="TOPRIM_dom"/>
</dbReference>
<evidence type="ECO:0000256" key="4">
    <source>
        <dbReference type="ARBA" id="ARBA00022723"/>
    </source>
</evidence>
<comment type="cofactor">
    <cofactor evidence="2">
        <name>Mg(2+)</name>
        <dbReference type="ChEBI" id="CHEBI:18420"/>
    </cofactor>
</comment>
<dbReference type="InterPro" id="IPR013760">
    <property type="entry name" value="Topo_IIA-like_dom_sf"/>
</dbReference>
<dbReference type="PRINTS" id="PR00418">
    <property type="entry name" value="TPI2FAMILY"/>
</dbReference>
<dbReference type="Pfam" id="PF01751">
    <property type="entry name" value="Toprim"/>
    <property type="match status" value="1"/>
</dbReference>
<dbReference type="InterPro" id="IPR013759">
    <property type="entry name" value="Topo_IIA_B_C"/>
</dbReference>
<dbReference type="Pfam" id="PF00204">
    <property type="entry name" value="DNA_gyraseB"/>
    <property type="match status" value="1"/>
</dbReference>
<sequence>MAEPVKYTEDSIKSLDWREHIRLRPGMYIGKLGDGSAQDDGIYVLVKEVLDNSIDEHMMGYGRTIDVKISEHKVEVRDYGRGIPLGKVIDCVSKINTGGKYDSGAFQKSVGLNGVGTKAVNALSDFFKVQAYRDGETKVAEFEKGILTNDAPISKSSDRNGTKVVFSPDASIFKNYHFIPEYLENQIWNYAYLNAGLTINYNGKKYFSDKGLYDLLSNKVDEESIRYPIIHLKGNDIEVAITHTSQYGEEYYSFVNGQYTTQGGTHLAAFREAIVKTVREFFKKDYDAADIRQSVVASIAVRVQEPVFESQTKTKLGSQSVGPDGPTLRTFVNDFIKTELDNYLHKNPAVADALLKRILQSERERKEISGIKKLANERAKKANLHNKKLRDCRVHYDDAKADEDQKNNTMLFITEGDSASGSITKSRDVQTQAVFSLRGKPLNCYGMTKKVVYENEEFNLLQHALNIEDGIENLRYRKIVIATDADVDGMHIRLLIMTYFLQFFPDLVKNGHLFILDTPLFRVRNKKETIYCYTDEERQKAIHKLGSKPEITRFKGLGEISPEEFGTFIGEDIRLEPIILNKETKIADLLGFYMGKNTPSRQTFIIDNLKIEKDLALDDPKAEAVNEEEAA</sequence>
<evidence type="ECO:0000256" key="2">
    <source>
        <dbReference type="ARBA" id="ARBA00001946"/>
    </source>
</evidence>
<dbReference type="EC" id="5.6.2.2" evidence="3"/>
<evidence type="ECO:0000256" key="10">
    <source>
        <dbReference type="ARBA" id="ARBA00023235"/>
    </source>
</evidence>
<keyword evidence="9" id="KW-0238">DNA-binding</keyword>
<dbReference type="AlphaFoldDB" id="A0A1N6E1J9"/>
<evidence type="ECO:0000313" key="14">
    <source>
        <dbReference type="Proteomes" id="UP000185221"/>
    </source>
</evidence>
<reference evidence="14" key="1">
    <citation type="submission" date="2016-11" db="EMBL/GenBank/DDBJ databases">
        <authorList>
            <person name="Varghese N."/>
            <person name="Submissions S."/>
        </authorList>
    </citation>
    <scope>NUCLEOTIDE SEQUENCE [LARGE SCALE GENOMIC DNA]</scope>
    <source>
        <strain evidence="14">DSM 15292</strain>
    </source>
</reference>
<dbReference type="InterPro" id="IPR003594">
    <property type="entry name" value="HATPase_dom"/>
</dbReference>
<dbReference type="GO" id="GO:0003918">
    <property type="term" value="F:DNA topoisomerase type II (double strand cut, ATP-hydrolyzing) activity"/>
    <property type="evidence" value="ECO:0007669"/>
    <property type="project" value="UniProtKB-EC"/>
</dbReference>
<evidence type="ECO:0000256" key="1">
    <source>
        <dbReference type="ARBA" id="ARBA00000185"/>
    </source>
</evidence>
<accession>A0A1N6E1J9</accession>
<name>A0A1N6E1J9_9BACT</name>
<dbReference type="GO" id="GO:0003677">
    <property type="term" value="F:DNA binding"/>
    <property type="evidence" value="ECO:0007669"/>
    <property type="project" value="UniProtKB-KW"/>
</dbReference>
<protein>
    <recommendedName>
        <fullName evidence="3">DNA topoisomerase (ATP-hydrolyzing)</fullName>
        <ecNumber evidence="3">5.6.2.2</ecNumber>
    </recommendedName>
</protein>
<dbReference type="InterPro" id="IPR014721">
    <property type="entry name" value="Ribsml_uS5_D2-typ_fold_subgr"/>
</dbReference>
<dbReference type="STRING" id="226505.SAMN05444394_1618"/>
<dbReference type="FunFam" id="3.40.50.670:FF:000006">
    <property type="entry name" value="DNA topoisomerase (ATP-hydrolyzing)"/>
    <property type="match status" value="1"/>
</dbReference>
<dbReference type="PANTHER" id="PTHR45866:SF2">
    <property type="entry name" value="DNA TOPOISOMERASE (ATP-HYDROLYZING)"/>
    <property type="match status" value="1"/>
</dbReference>
<dbReference type="GO" id="GO:0046872">
    <property type="term" value="F:metal ion binding"/>
    <property type="evidence" value="ECO:0007669"/>
    <property type="project" value="UniProtKB-KW"/>
</dbReference>
<dbReference type="InterPro" id="IPR020568">
    <property type="entry name" value="Ribosomal_Su5_D2-typ_SF"/>
</dbReference>
<evidence type="ECO:0000256" key="7">
    <source>
        <dbReference type="ARBA" id="ARBA00022842"/>
    </source>
</evidence>
<evidence type="ECO:0000313" key="13">
    <source>
        <dbReference type="EMBL" id="SIN76871.1"/>
    </source>
</evidence>
<dbReference type="InterPro" id="IPR001241">
    <property type="entry name" value="Topo_IIA"/>
</dbReference>
<comment type="catalytic activity">
    <reaction evidence="1">
        <text>ATP-dependent breakage, passage and rejoining of double-stranded DNA.</text>
        <dbReference type="EC" id="5.6.2.2"/>
    </reaction>
</comment>
<dbReference type="InterPro" id="IPR013506">
    <property type="entry name" value="Topo_IIA_bsu_dom2"/>
</dbReference>
<dbReference type="SUPFAM" id="SSF54211">
    <property type="entry name" value="Ribosomal protein S5 domain 2-like"/>
    <property type="match status" value="1"/>
</dbReference>
<organism evidence="13 14">
    <name type="scientific">Algoriphagus halophilus</name>
    <dbReference type="NCBI Taxonomy" id="226505"/>
    <lineage>
        <taxon>Bacteria</taxon>
        <taxon>Pseudomonadati</taxon>
        <taxon>Bacteroidota</taxon>
        <taxon>Cytophagia</taxon>
        <taxon>Cytophagales</taxon>
        <taxon>Cyclobacteriaceae</taxon>
        <taxon>Algoriphagus</taxon>
    </lineage>
</organism>
<dbReference type="InterPro" id="IPR018522">
    <property type="entry name" value="TopoIIA_CS"/>
</dbReference>
<keyword evidence="7" id="KW-0460">Magnesium</keyword>
<comment type="subunit">
    <text evidence="11">Heterotetramer composed of ParC and ParE.</text>
</comment>
<dbReference type="OrthoDB" id="9802808at2"/>
<evidence type="ECO:0000256" key="5">
    <source>
        <dbReference type="ARBA" id="ARBA00022741"/>
    </source>
</evidence>
<evidence type="ECO:0000256" key="6">
    <source>
        <dbReference type="ARBA" id="ARBA00022840"/>
    </source>
</evidence>
<keyword evidence="14" id="KW-1185">Reference proteome</keyword>
<dbReference type="PROSITE" id="PS00177">
    <property type="entry name" value="TOPOISOMERASE_II"/>
    <property type="match status" value="1"/>
</dbReference>
<gene>
    <name evidence="13" type="ORF">SAMN05444394_1618</name>
</gene>
<evidence type="ECO:0000256" key="3">
    <source>
        <dbReference type="ARBA" id="ARBA00012895"/>
    </source>
</evidence>
<dbReference type="CDD" id="cd01030">
    <property type="entry name" value="TOPRIM_TopoIIA_like"/>
    <property type="match status" value="1"/>
</dbReference>
<evidence type="ECO:0000256" key="11">
    <source>
        <dbReference type="ARBA" id="ARBA00063644"/>
    </source>
</evidence>
<dbReference type="FunFam" id="3.30.565.10:FF:000063">
    <property type="entry name" value="DNA topoisomerase (ATP-hydrolyzing)"/>
    <property type="match status" value="1"/>
</dbReference>
<dbReference type="Pfam" id="PF02518">
    <property type="entry name" value="HATPase_c"/>
    <property type="match status" value="1"/>
</dbReference>
<dbReference type="PANTHER" id="PTHR45866">
    <property type="entry name" value="DNA GYRASE/TOPOISOMERASE SUBUNIT B"/>
    <property type="match status" value="1"/>
</dbReference>
<dbReference type="SUPFAM" id="SSF55874">
    <property type="entry name" value="ATPase domain of HSP90 chaperone/DNA topoisomerase II/histidine kinase"/>
    <property type="match status" value="1"/>
</dbReference>
<proteinExistence type="predicted"/>
<dbReference type="Gene3D" id="3.30.565.10">
    <property type="entry name" value="Histidine kinase-like ATPase, C-terminal domain"/>
    <property type="match status" value="1"/>
</dbReference>
<dbReference type="SMART" id="SM00387">
    <property type="entry name" value="HATPase_c"/>
    <property type="match status" value="1"/>
</dbReference>
<keyword evidence="5" id="KW-0547">Nucleotide-binding</keyword>
<keyword evidence="10 13" id="KW-0413">Isomerase</keyword>
<keyword evidence="8" id="KW-0799">Topoisomerase</keyword>
<evidence type="ECO:0000259" key="12">
    <source>
        <dbReference type="PROSITE" id="PS50880"/>
    </source>
</evidence>
<dbReference type="GO" id="GO:0006265">
    <property type="term" value="P:DNA topological change"/>
    <property type="evidence" value="ECO:0007669"/>
    <property type="project" value="InterPro"/>
</dbReference>
<keyword evidence="6" id="KW-0067">ATP-binding</keyword>
<dbReference type="EMBL" id="FSRC01000001">
    <property type="protein sequence ID" value="SIN76871.1"/>
    <property type="molecule type" value="Genomic_DNA"/>
</dbReference>
<evidence type="ECO:0000256" key="8">
    <source>
        <dbReference type="ARBA" id="ARBA00023029"/>
    </source>
</evidence>
<keyword evidence="4" id="KW-0479">Metal-binding</keyword>
<dbReference type="Proteomes" id="UP000185221">
    <property type="component" value="Unassembled WGS sequence"/>
</dbReference>
<dbReference type="InterPro" id="IPR036890">
    <property type="entry name" value="HATPase_C_sf"/>
</dbReference>
<feature type="domain" description="Toprim" evidence="12">
    <location>
        <begin position="409"/>
        <end position="519"/>
    </location>
</feature>
<dbReference type="PROSITE" id="PS50880">
    <property type="entry name" value="TOPRIM"/>
    <property type="match status" value="1"/>
</dbReference>
<evidence type="ECO:0000256" key="9">
    <source>
        <dbReference type="ARBA" id="ARBA00023125"/>
    </source>
</evidence>
<dbReference type="SMART" id="SM00433">
    <property type="entry name" value="TOP2c"/>
    <property type="match status" value="1"/>
</dbReference>